<feature type="transmembrane region" description="Helical" evidence="8">
    <location>
        <begin position="6"/>
        <end position="27"/>
    </location>
</feature>
<keyword evidence="8" id="KW-1133">Transmembrane helix</keyword>
<dbReference type="InterPro" id="IPR050121">
    <property type="entry name" value="Cytochrome_P450_monoxygenase"/>
</dbReference>
<dbReference type="PRINTS" id="PR00463">
    <property type="entry name" value="EP450I"/>
</dbReference>
<keyword evidence="8" id="KW-0472">Membrane</keyword>
<dbReference type="PANTHER" id="PTHR24305:SF210">
    <property type="entry name" value="CYTOCHROME P450 MONOOXYGENASE ASQL-RELATED"/>
    <property type="match status" value="1"/>
</dbReference>
<dbReference type="GO" id="GO:0004497">
    <property type="term" value="F:monooxygenase activity"/>
    <property type="evidence" value="ECO:0007669"/>
    <property type="project" value="UniProtKB-KW"/>
</dbReference>
<sequence>MAHVSIGPCLATATALIIAYGTVRIIYNLHFHPLAKYPGPKLAAITDAWWAYSRVFIFPYGLFSDVRTGEVVRIAPNELVFLKPQAAKDIYLSHEKNLELFVQVGYDALDTGDGGISGETNPVRHREIAKKLAPAFSTRNFKAKETAVHEQIDLFVQRMKDEGTGRKGAELQRWTDWLALDLSADMTYGLAMNQMRDMEDSILLSATLKLNLFLTMSQITRKFRLLSPLMYLTIPPSVWFVMPKLIRMNHRDVKARIERRGKTEHLDYFEQLVPADKPSPEEEKYMYHLENVAGQLLLAGWQPLANQFYSLVFFLLGEPDVYVALVKEVREAFTHYDAIDSETTASLKYLQACTNESFRLHQDTVDGLPRVSPGALVDGAYIPKGVTCQISYFAAARSTRFFKEPLKFRPERWLAQDHPRFDPKYKDDDLKASKPFSQGPRGCPGGAIASAVLRIFIAKVLWEFDLEAAPGQDGLSFDKDFKFMTFWERPPFWVRFEPFQQR</sequence>
<evidence type="ECO:0008006" key="11">
    <source>
        <dbReference type="Google" id="ProtNLM"/>
    </source>
</evidence>
<keyword evidence="5 6" id="KW-0408">Iron</keyword>
<evidence type="ECO:0000256" key="8">
    <source>
        <dbReference type="SAM" id="Phobius"/>
    </source>
</evidence>
<gene>
    <name evidence="9" type="ORF">N8I77_011346</name>
</gene>
<evidence type="ECO:0000256" key="6">
    <source>
        <dbReference type="PIRSR" id="PIRSR602401-1"/>
    </source>
</evidence>
<feature type="binding site" description="axial binding residue" evidence="6">
    <location>
        <position position="443"/>
    </location>
    <ligand>
        <name>heme</name>
        <dbReference type="ChEBI" id="CHEBI:30413"/>
    </ligand>
    <ligandPart>
        <name>Fe</name>
        <dbReference type="ChEBI" id="CHEBI:18248"/>
    </ligandPart>
</feature>
<keyword evidence="10" id="KW-1185">Reference proteome</keyword>
<dbReference type="Pfam" id="PF00067">
    <property type="entry name" value="p450"/>
    <property type="match status" value="1"/>
</dbReference>
<dbReference type="InterPro" id="IPR001128">
    <property type="entry name" value="Cyt_P450"/>
</dbReference>
<dbReference type="PROSITE" id="PS00086">
    <property type="entry name" value="CYTOCHROME_P450"/>
    <property type="match status" value="1"/>
</dbReference>
<evidence type="ECO:0000256" key="4">
    <source>
        <dbReference type="ARBA" id="ARBA00022723"/>
    </source>
</evidence>
<keyword evidence="7" id="KW-0560">Oxidoreductase</keyword>
<evidence type="ECO:0000313" key="10">
    <source>
        <dbReference type="Proteomes" id="UP001265746"/>
    </source>
</evidence>
<keyword evidence="7" id="KW-0503">Monooxygenase</keyword>
<protein>
    <recommendedName>
        <fullName evidence="11">Cytochrome P450</fullName>
    </recommendedName>
</protein>
<dbReference type="InterPro" id="IPR017972">
    <property type="entry name" value="Cyt_P450_CS"/>
</dbReference>
<evidence type="ECO:0000256" key="2">
    <source>
        <dbReference type="ARBA" id="ARBA00010617"/>
    </source>
</evidence>
<keyword evidence="3 6" id="KW-0349">Heme</keyword>
<dbReference type="InterPro" id="IPR002401">
    <property type="entry name" value="Cyt_P450_E_grp-I"/>
</dbReference>
<accession>A0AAD9S6M7</accession>
<dbReference type="SUPFAM" id="SSF48264">
    <property type="entry name" value="Cytochrome P450"/>
    <property type="match status" value="1"/>
</dbReference>
<dbReference type="Proteomes" id="UP001265746">
    <property type="component" value="Unassembled WGS sequence"/>
</dbReference>
<dbReference type="GO" id="GO:0016705">
    <property type="term" value="F:oxidoreductase activity, acting on paired donors, with incorporation or reduction of molecular oxygen"/>
    <property type="evidence" value="ECO:0007669"/>
    <property type="project" value="InterPro"/>
</dbReference>
<dbReference type="GO" id="GO:0020037">
    <property type="term" value="F:heme binding"/>
    <property type="evidence" value="ECO:0007669"/>
    <property type="project" value="InterPro"/>
</dbReference>
<keyword evidence="8" id="KW-0812">Transmembrane</keyword>
<comment type="similarity">
    <text evidence="2 7">Belongs to the cytochrome P450 family.</text>
</comment>
<comment type="caution">
    <text evidence="9">The sequence shown here is derived from an EMBL/GenBank/DDBJ whole genome shotgun (WGS) entry which is preliminary data.</text>
</comment>
<organism evidence="9 10">
    <name type="scientific">Phomopsis amygdali</name>
    <name type="common">Fusicoccum amygdali</name>
    <dbReference type="NCBI Taxonomy" id="1214568"/>
    <lineage>
        <taxon>Eukaryota</taxon>
        <taxon>Fungi</taxon>
        <taxon>Dikarya</taxon>
        <taxon>Ascomycota</taxon>
        <taxon>Pezizomycotina</taxon>
        <taxon>Sordariomycetes</taxon>
        <taxon>Sordariomycetidae</taxon>
        <taxon>Diaporthales</taxon>
        <taxon>Diaporthaceae</taxon>
        <taxon>Diaporthe</taxon>
    </lineage>
</organism>
<evidence type="ECO:0000256" key="1">
    <source>
        <dbReference type="ARBA" id="ARBA00001971"/>
    </source>
</evidence>
<dbReference type="InterPro" id="IPR036396">
    <property type="entry name" value="Cyt_P450_sf"/>
</dbReference>
<proteinExistence type="inferred from homology"/>
<evidence type="ECO:0000256" key="3">
    <source>
        <dbReference type="ARBA" id="ARBA00022617"/>
    </source>
</evidence>
<dbReference type="GO" id="GO:0005506">
    <property type="term" value="F:iron ion binding"/>
    <property type="evidence" value="ECO:0007669"/>
    <property type="project" value="InterPro"/>
</dbReference>
<dbReference type="AlphaFoldDB" id="A0AAD9S6M7"/>
<reference evidence="9" key="1">
    <citation type="submission" date="2023-06" db="EMBL/GenBank/DDBJ databases">
        <authorList>
            <person name="Noh H."/>
        </authorList>
    </citation>
    <scope>NUCLEOTIDE SEQUENCE</scope>
    <source>
        <strain evidence="9">DUCC20226</strain>
    </source>
</reference>
<comment type="cofactor">
    <cofactor evidence="1 6">
        <name>heme</name>
        <dbReference type="ChEBI" id="CHEBI:30413"/>
    </cofactor>
</comment>
<dbReference type="PANTHER" id="PTHR24305">
    <property type="entry name" value="CYTOCHROME P450"/>
    <property type="match status" value="1"/>
</dbReference>
<evidence type="ECO:0000313" key="9">
    <source>
        <dbReference type="EMBL" id="KAK2599607.1"/>
    </source>
</evidence>
<name>A0AAD9S6M7_PHOAM</name>
<dbReference type="EMBL" id="JAUJFL010000007">
    <property type="protein sequence ID" value="KAK2599607.1"/>
    <property type="molecule type" value="Genomic_DNA"/>
</dbReference>
<evidence type="ECO:0000256" key="5">
    <source>
        <dbReference type="ARBA" id="ARBA00023004"/>
    </source>
</evidence>
<dbReference type="Gene3D" id="1.10.630.10">
    <property type="entry name" value="Cytochrome P450"/>
    <property type="match status" value="1"/>
</dbReference>
<evidence type="ECO:0000256" key="7">
    <source>
        <dbReference type="RuleBase" id="RU000461"/>
    </source>
</evidence>
<keyword evidence="4 6" id="KW-0479">Metal-binding</keyword>
<feature type="transmembrane region" description="Helical" evidence="8">
    <location>
        <begin position="225"/>
        <end position="246"/>
    </location>
</feature>